<dbReference type="Pfam" id="PF00009">
    <property type="entry name" value="GTP_EFTU"/>
    <property type="match status" value="1"/>
</dbReference>
<dbReference type="Pfam" id="PF03144">
    <property type="entry name" value="GTP_EFTU_D2"/>
    <property type="match status" value="1"/>
</dbReference>
<dbReference type="HAMAP" id="MF_00100_B">
    <property type="entry name" value="IF_2_B"/>
    <property type="match status" value="1"/>
</dbReference>
<evidence type="ECO:0000256" key="6">
    <source>
        <dbReference type="ARBA" id="ARBA00022741"/>
    </source>
</evidence>
<comment type="caution">
    <text evidence="14">The sequence shown here is derived from an EMBL/GenBank/DDBJ whole genome shotgun (WGS) entry which is preliminary data.</text>
</comment>
<feature type="compositionally biased region" description="Basic and acidic residues" evidence="12">
    <location>
        <begin position="248"/>
        <end position="261"/>
    </location>
</feature>
<sequence length="946" mass="100965">MSKRLIKVANELNVGTSRIVEHLSTKGFEIDNKPTSKLTPEMEDVVRAAFASAASDKKKADALEFNTRPTAVPPPPPPPPPPMAPGRGVPPSPRVGGAPPPPLPGRPSAPSAAPAPTITPVTGGTPPPPPSAPAAPATVDESGGRKVPGLKVLGTIDLDAAKNRAKPKKKPVPAKPTPRPAAKANPATPAGKAPSTPAQPAKPATPATPAAAPAASAGTTPGGAAPASDQPDTIRSKTPALRGLKVMGKIEIKKPDANAGERRKRKRKKITTGPSTGGGGRANSGGASNRGRTGGNSRRDEPKEVSAKEIEDKIKATMARIQGGGGGAKKKRQRQRRDNRDRIRERQEAVEAERSTDKLQVTEFVTAQELANVMDVGIGEVIMACMNTGVIVSINQRLDAEIIELVAEEFGHEIEFITVEEDVEEEEVFEDAPEDLQERPPIVTVMGHVDHGKTSLLDYIRKASVTEGEAGGITQHIGAYEVRADNGKKITFLDTPGHEAFTAMRARGAKVTDIAVIIIAADDDIMPQTKEAISHAEAAGVKMIFAINKIDKAGANPDKIKGELAQMGYPIEAYGGKYQSADISALKGIGIEGLMELIQLEAEVLELKANPDRPAVATIVEASLEKGRGYVTKVIVNHGTLKIQDIIVAGENSGRVKAMFNEYGKRVKEVKPGSPTLLLGLDGAPQAGEMLKVMASEQEARQLAGRRLQINREQANRASKRISLDEIGRRLALGNFKELNLIVKGDFDGSVEALSDSLIKLSQETVQVNVIHKAVGQIIDSDILLATASDAIIVGFQVRPSGSARKLAEREGVEIKTYSIIYQAIDEIKDAIEGMLEPTKEERTVCQISVRETFKISKIGTIAGCYVDEGKVTRNTLIRIIRDGIVTYPLKEGTVGELASLKRFKDDVKEVRAGFECGLNIKNYNDIRPGDIIEGYEIVEIAQKMK</sequence>
<dbReference type="InterPro" id="IPR000795">
    <property type="entry name" value="T_Tr_GTP-bd_dom"/>
</dbReference>
<feature type="region of interest" description="Disordered" evidence="12">
    <location>
        <begin position="53"/>
        <end position="356"/>
    </location>
</feature>
<dbReference type="PANTHER" id="PTHR43381">
    <property type="entry name" value="TRANSLATION INITIATION FACTOR IF-2-RELATED"/>
    <property type="match status" value="1"/>
</dbReference>
<evidence type="ECO:0000256" key="3">
    <source>
        <dbReference type="ARBA" id="ARBA00020675"/>
    </source>
</evidence>
<proteinExistence type="inferred from homology"/>
<keyword evidence="15" id="KW-1185">Reference proteome</keyword>
<evidence type="ECO:0000256" key="10">
    <source>
        <dbReference type="RuleBase" id="RU000644"/>
    </source>
</evidence>
<keyword evidence="5 9" id="KW-0396">Initiation factor</keyword>
<comment type="similarity">
    <text evidence="2 9 10">Belongs to the TRAFAC class translation factor GTPase superfamily. Classic translation factor GTPase family. IF-2 subfamily.</text>
</comment>
<dbReference type="SUPFAM" id="SSF52540">
    <property type="entry name" value="P-loop containing nucleoside triphosphate hydrolases"/>
    <property type="match status" value="1"/>
</dbReference>
<dbReference type="SUPFAM" id="SSF52156">
    <property type="entry name" value="Initiation factor IF2/eIF5b, domain 3"/>
    <property type="match status" value="1"/>
</dbReference>
<dbReference type="EMBL" id="JAATJH010000005">
    <property type="protein sequence ID" value="NJC27674.1"/>
    <property type="molecule type" value="Genomic_DNA"/>
</dbReference>
<dbReference type="InterPro" id="IPR053905">
    <property type="entry name" value="EF-G-like_DII"/>
</dbReference>
<evidence type="ECO:0000313" key="15">
    <source>
        <dbReference type="Proteomes" id="UP000770785"/>
    </source>
</evidence>
<feature type="compositionally biased region" description="Low complexity" evidence="12">
    <location>
        <begin position="108"/>
        <end position="124"/>
    </location>
</feature>
<dbReference type="Proteomes" id="UP000770785">
    <property type="component" value="Unassembled WGS sequence"/>
</dbReference>
<evidence type="ECO:0000256" key="12">
    <source>
        <dbReference type="SAM" id="MobiDB-lite"/>
    </source>
</evidence>
<reference evidence="14 15" key="1">
    <citation type="submission" date="2020-03" db="EMBL/GenBank/DDBJ databases">
        <title>Genomic Encyclopedia of Type Strains, Phase IV (KMG-IV): sequencing the most valuable type-strain genomes for metagenomic binning, comparative biology and taxonomic classification.</title>
        <authorList>
            <person name="Goeker M."/>
        </authorList>
    </citation>
    <scope>NUCLEOTIDE SEQUENCE [LARGE SCALE GENOMIC DNA]</scope>
    <source>
        <strain evidence="14 15">DSM 105096</strain>
    </source>
</reference>
<feature type="binding site" evidence="9">
    <location>
        <begin position="494"/>
        <end position="498"/>
    </location>
    <ligand>
        <name>GTP</name>
        <dbReference type="ChEBI" id="CHEBI:37565"/>
    </ligand>
</feature>
<evidence type="ECO:0000256" key="4">
    <source>
        <dbReference type="ARBA" id="ARBA00022490"/>
    </source>
</evidence>
<feature type="compositionally biased region" description="Pro residues" evidence="12">
    <location>
        <begin position="71"/>
        <end position="107"/>
    </location>
</feature>
<dbReference type="InterPro" id="IPR000178">
    <property type="entry name" value="TF_IF2_bacterial-like"/>
</dbReference>
<dbReference type="InterPro" id="IPR036925">
    <property type="entry name" value="TIF_IF2_dom3_sf"/>
</dbReference>
<dbReference type="InterPro" id="IPR009000">
    <property type="entry name" value="Transl_B-barrel_sf"/>
</dbReference>
<dbReference type="Gene3D" id="2.40.30.10">
    <property type="entry name" value="Translation factors"/>
    <property type="match status" value="2"/>
</dbReference>
<dbReference type="Pfam" id="PF04760">
    <property type="entry name" value="IF2_N"/>
    <property type="match status" value="1"/>
</dbReference>
<dbReference type="CDD" id="cd03702">
    <property type="entry name" value="IF2_mtIF2_II"/>
    <property type="match status" value="1"/>
</dbReference>
<keyword evidence="4 9" id="KW-0963">Cytoplasm</keyword>
<feature type="compositionally biased region" description="Basic and acidic residues" evidence="12">
    <location>
        <begin position="297"/>
        <end position="315"/>
    </location>
</feature>
<keyword evidence="6 9" id="KW-0547">Nucleotide-binding</keyword>
<dbReference type="Gene3D" id="3.40.50.300">
    <property type="entry name" value="P-loop containing nucleotide triphosphate hydrolases"/>
    <property type="match status" value="1"/>
</dbReference>
<dbReference type="Pfam" id="PF11987">
    <property type="entry name" value="IF-2"/>
    <property type="match status" value="1"/>
</dbReference>
<evidence type="ECO:0000256" key="8">
    <source>
        <dbReference type="ARBA" id="ARBA00023134"/>
    </source>
</evidence>
<evidence type="ECO:0000256" key="11">
    <source>
        <dbReference type="RuleBase" id="RU000645"/>
    </source>
</evidence>
<dbReference type="NCBIfam" id="TIGR00487">
    <property type="entry name" value="IF-2"/>
    <property type="match status" value="1"/>
</dbReference>
<dbReference type="CDD" id="cd01887">
    <property type="entry name" value="IF2_eIF5B"/>
    <property type="match status" value="1"/>
</dbReference>
<feature type="domain" description="Tr-type G" evidence="13">
    <location>
        <begin position="438"/>
        <end position="608"/>
    </location>
</feature>
<dbReference type="RefSeq" id="WP_168038980.1">
    <property type="nucleotide sequence ID" value="NZ_JAATJH010000005.1"/>
</dbReference>
<keyword evidence="8 9" id="KW-0342">GTP-binding</keyword>
<dbReference type="PROSITE" id="PS01176">
    <property type="entry name" value="IF2"/>
    <property type="match status" value="1"/>
</dbReference>
<feature type="binding site" evidence="9">
    <location>
        <begin position="548"/>
        <end position="551"/>
    </location>
    <ligand>
        <name>GTP</name>
        <dbReference type="ChEBI" id="CHEBI:37565"/>
    </ligand>
</feature>
<gene>
    <name evidence="9" type="primary">infB</name>
    <name evidence="14" type="ORF">GGR27_003191</name>
</gene>
<dbReference type="SUPFAM" id="SSF50447">
    <property type="entry name" value="Translation proteins"/>
    <property type="match status" value="2"/>
</dbReference>
<evidence type="ECO:0000259" key="13">
    <source>
        <dbReference type="PROSITE" id="PS51722"/>
    </source>
</evidence>
<dbReference type="InterPro" id="IPR015760">
    <property type="entry name" value="TIF_IF2"/>
</dbReference>
<evidence type="ECO:0000256" key="5">
    <source>
        <dbReference type="ARBA" id="ARBA00022540"/>
    </source>
</evidence>
<name>A0ABX0XFL6_9BACT</name>
<protein>
    <recommendedName>
        <fullName evidence="3 9">Translation initiation factor IF-2</fullName>
    </recommendedName>
</protein>
<dbReference type="NCBIfam" id="TIGR00231">
    <property type="entry name" value="small_GTP"/>
    <property type="match status" value="1"/>
</dbReference>
<organism evidence="14 15">
    <name type="scientific">Neolewinella antarctica</name>
    <dbReference type="NCBI Taxonomy" id="442734"/>
    <lineage>
        <taxon>Bacteria</taxon>
        <taxon>Pseudomonadati</taxon>
        <taxon>Bacteroidota</taxon>
        <taxon>Saprospiria</taxon>
        <taxon>Saprospirales</taxon>
        <taxon>Lewinellaceae</taxon>
        <taxon>Neolewinella</taxon>
    </lineage>
</organism>
<dbReference type="InterPro" id="IPR027417">
    <property type="entry name" value="P-loop_NTPase"/>
</dbReference>
<feature type="compositionally biased region" description="Low complexity" evidence="12">
    <location>
        <begin position="180"/>
        <end position="228"/>
    </location>
</feature>
<feature type="binding site" evidence="9">
    <location>
        <begin position="447"/>
        <end position="454"/>
    </location>
    <ligand>
        <name>GTP</name>
        <dbReference type="ChEBI" id="CHEBI:37565"/>
    </ligand>
</feature>
<dbReference type="Gene3D" id="1.10.10.2480">
    <property type="match status" value="1"/>
</dbReference>
<comment type="function">
    <text evidence="9 10">One of the essential components for the initiation of protein synthesis. Protects formylmethionyl-tRNA from spontaneous hydrolysis and promotes its binding to the 30S ribosomal subunits. Also involved in the hydrolysis of GTP during the formation of the 70S ribosomal complex.</text>
</comment>
<evidence type="ECO:0000256" key="9">
    <source>
        <dbReference type="HAMAP-Rule" id="MF_00100"/>
    </source>
</evidence>
<feature type="compositionally biased region" description="Basic and acidic residues" evidence="12">
    <location>
        <begin position="336"/>
        <end position="356"/>
    </location>
</feature>
<dbReference type="PROSITE" id="PS51722">
    <property type="entry name" value="G_TR_2"/>
    <property type="match status" value="1"/>
</dbReference>
<dbReference type="InterPro" id="IPR044145">
    <property type="entry name" value="IF2_II"/>
</dbReference>
<comment type="subcellular location">
    <subcellularLocation>
        <location evidence="1 9 11">Cytoplasm</location>
    </subcellularLocation>
</comment>
<dbReference type="GO" id="GO:0003743">
    <property type="term" value="F:translation initiation factor activity"/>
    <property type="evidence" value="ECO:0007669"/>
    <property type="project" value="UniProtKB-KW"/>
</dbReference>
<keyword evidence="7 9" id="KW-0648">Protein biosynthesis</keyword>
<accession>A0ABX0XFL6</accession>
<evidence type="ECO:0000256" key="2">
    <source>
        <dbReference type="ARBA" id="ARBA00007733"/>
    </source>
</evidence>
<dbReference type="InterPro" id="IPR005225">
    <property type="entry name" value="Small_GTP-bd"/>
</dbReference>
<evidence type="ECO:0000256" key="7">
    <source>
        <dbReference type="ARBA" id="ARBA00022917"/>
    </source>
</evidence>
<evidence type="ECO:0000313" key="14">
    <source>
        <dbReference type="EMBL" id="NJC27674.1"/>
    </source>
</evidence>
<dbReference type="PANTHER" id="PTHR43381:SF5">
    <property type="entry name" value="TR-TYPE G DOMAIN-CONTAINING PROTEIN"/>
    <property type="match status" value="1"/>
</dbReference>
<evidence type="ECO:0000256" key="1">
    <source>
        <dbReference type="ARBA" id="ARBA00004496"/>
    </source>
</evidence>
<dbReference type="Pfam" id="PF22042">
    <property type="entry name" value="EF-G_D2"/>
    <property type="match status" value="1"/>
</dbReference>
<dbReference type="CDD" id="cd03692">
    <property type="entry name" value="mtIF2_IVc"/>
    <property type="match status" value="1"/>
</dbReference>
<dbReference type="Gene3D" id="3.40.50.10050">
    <property type="entry name" value="Translation initiation factor IF- 2, domain 3"/>
    <property type="match status" value="1"/>
</dbReference>
<comment type="caution">
    <text evidence="9">Lacks conserved residue(s) required for the propagation of feature annotation.</text>
</comment>
<feature type="compositionally biased region" description="Basic residues" evidence="12">
    <location>
        <begin position="163"/>
        <end position="172"/>
    </location>
</feature>
<dbReference type="InterPro" id="IPR006847">
    <property type="entry name" value="IF2_N"/>
</dbReference>
<dbReference type="InterPro" id="IPR023115">
    <property type="entry name" value="TIF_IF2_dom3"/>
</dbReference>
<dbReference type="InterPro" id="IPR004161">
    <property type="entry name" value="EFTu-like_2"/>
</dbReference>